<keyword evidence="2" id="KW-0732">Signal</keyword>
<comment type="caution">
    <text evidence="3">The sequence shown here is derived from an EMBL/GenBank/DDBJ whole genome shotgun (WGS) entry which is preliminary data.</text>
</comment>
<evidence type="ECO:0008006" key="5">
    <source>
        <dbReference type="Google" id="ProtNLM"/>
    </source>
</evidence>
<keyword evidence="4" id="KW-1185">Reference proteome</keyword>
<dbReference type="Gene3D" id="2.40.160.180">
    <property type="entry name" value="Carbohydrate-selective porin OprB"/>
    <property type="match status" value="1"/>
</dbReference>
<dbReference type="Proteomes" id="UP000254258">
    <property type="component" value="Unassembled WGS sequence"/>
</dbReference>
<accession>A0A370X9B7</accession>
<evidence type="ECO:0000313" key="3">
    <source>
        <dbReference type="EMBL" id="RDS84902.1"/>
    </source>
</evidence>
<protein>
    <recommendedName>
        <fullName evidence="5">Porin</fullName>
    </recommendedName>
</protein>
<sequence length="457" mass="50625">MTQVPVILMPQNTCRATLAFAASCLLASLAICDNAHATLMLPTDALDANLTADVPACHRYDGLQPQGTTSVPISTCETLSPDLGKFRASLTDNGWWIEGGTFLGGTFDLLNHAAHPQLYIGQDPTYRANTYVYITYDLSRIGFAGASQLVFNANVQAFSYAGENPTGFAINSLYISQRFNDGREQVQYGFDELGNQFYGFSLGTNSTTSPAGVGSSIPYEVGFIFNKSAPEINLRLASHDTHFYDRFGVTRSVDPQGPQADWDANNFWGLKWHIPGAGPLYINELGYQLDAQPQQHMMWLRQGVIYNASRFTGFNGGYADGNYAYYMVGDYQLFQTDSTQPYRGFYINAKADYAPPDRNVFAGDIGATFYVLGPFDRPYDVLALGYTYNQLSRSFEHMREASGYTAVDFSRNYALSYVYRLGRGVYLSNQLSYTVNPIPSPKQAPALTWMSSLSLSY</sequence>
<dbReference type="InterPro" id="IPR052932">
    <property type="entry name" value="OprB_Porin"/>
</dbReference>
<evidence type="ECO:0000256" key="1">
    <source>
        <dbReference type="ARBA" id="ARBA00008769"/>
    </source>
</evidence>
<name>A0A370X9B7_9GAMM</name>
<feature type="signal peptide" evidence="2">
    <location>
        <begin position="1"/>
        <end position="37"/>
    </location>
</feature>
<evidence type="ECO:0000256" key="2">
    <source>
        <dbReference type="RuleBase" id="RU363072"/>
    </source>
</evidence>
<dbReference type="InterPro" id="IPR007049">
    <property type="entry name" value="Carb-sel_porin_OprB"/>
</dbReference>
<gene>
    <name evidence="3" type="ORF">DWU98_02805</name>
</gene>
<organism evidence="3 4">
    <name type="scientific">Dyella monticola</name>
    <dbReference type="NCBI Taxonomy" id="1927958"/>
    <lineage>
        <taxon>Bacteria</taxon>
        <taxon>Pseudomonadati</taxon>
        <taxon>Pseudomonadota</taxon>
        <taxon>Gammaproteobacteria</taxon>
        <taxon>Lysobacterales</taxon>
        <taxon>Rhodanobacteraceae</taxon>
        <taxon>Dyella</taxon>
    </lineage>
</organism>
<dbReference type="GO" id="GO:0015288">
    <property type="term" value="F:porin activity"/>
    <property type="evidence" value="ECO:0007669"/>
    <property type="project" value="InterPro"/>
</dbReference>
<dbReference type="AlphaFoldDB" id="A0A370X9B7"/>
<comment type="similarity">
    <text evidence="1 2">Belongs to the OprB family.</text>
</comment>
<dbReference type="PANTHER" id="PTHR37944">
    <property type="entry name" value="PORIN B"/>
    <property type="match status" value="1"/>
</dbReference>
<dbReference type="GO" id="GO:0016020">
    <property type="term" value="C:membrane"/>
    <property type="evidence" value="ECO:0007669"/>
    <property type="project" value="InterPro"/>
</dbReference>
<feature type="chain" id="PRO_5041011566" description="Porin" evidence="2">
    <location>
        <begin position="38"/>
        <end position="457"/>
    </location>
</feature>
<evidence type="ECO:0000313" key="4">
    <source>
        <dbReference type="Proteomes" id="UP000254258"/>
    </source>
</evidence>
<reference evidence="3 4" key="1">
    <citation type="submission" date="2018-07" db="EMBL/GenBank/DDBJ databases">
        <title>Dyella monticola sp. nov. and Dyella psychrodurans sp. nov. isolated from monsoon evergreen broad-leaved forest soil of Dinghu Mountain, China.</title>
        <authorList>
            <person name="Gao Z."/>
            <person name="Qiu L."/>
        </authorList>
    </citation>
    <scope>NUCLEOTIDE SEQUENCE [LARGE SCALE GENOMIC DNA]</scope>
    <source>
        <strain evidence="3 4">4G-K06</strain>
    </source>
</reference>
<dbReference type="Pfam" id="PF04966">
    <property type="entry name" value="OprB"/>
    <property type="match status" value="1"/>
</dbReference>
<dbReference type="EMBL" id="QRBE01000001">
    <property type="protein sequence ID" value="RDS84902.1"/>
    <property type="molecule type" value="Genomic_DNA"/>
</dbReference>
<dbReference type="InterPro" id="IPR038673">
    <property type="entry name" value="OprB_sf"/>
</dbReference>
<proteinExistence type="inferred from homology"/>
<dbReference type="GO" id="GO:0008643">
    <property type="term" value="P:carbohydrate transport"/>
    <property type="evidence" value="ECO:0007669"/>
    <property type="project" value="InterPro"/>
</dbReference>
<dbReference type="PANTHER" id="PTHR37944:SF1">
    <property type="entry name" value="PORIN B"/>
    <property type="match status" value="1"/>
</dbReference>